<reference evidence="1 2" key="1">
    <citation type="submission" date="2014-01" db="EMBL/GenBank/DDBJ databases">
        <title>Comparative genomics of Fusobacterium necrophorum wild isolates.</title>
        <authorList>
            <person name="Kittichotirat W."/>
            <person name="Bumgarner R.E."/>
            <person name="Lawrence P."/>
        </authorList>
    </citation>
    <scope>NUCLEOTIDE SEQUENCE [LARGE SCALE GENOMIC DNA]</scope>
    <source>
        <strain evidence="1 2">BL</strain>
    </source>
</reference>
<accession>A0AB73BXQ7</accession>
<sequence>MGGKMKRGLHVLIFLLSSSIGFGTSVFLQETWIEQHGREQFRDTLVWKERNLEGRSGSNQYVEFSMPISTKNREEDTTWKGHSFLMGTNSNLEKNPNLYLGSSFGYFRGKERKNSDDVKEKTRTYGVNAELAYIKDKRLALLGIGASEMRHTPKETSRYREKEAHIFGEIGKIYGRNEKDYFYPFLASSIQKIEGEKIVPDSELGFRYTRYWTDILSSKFQVGYRREWIERKRENQYQNQWDFLLGLSYRYYEDLEVQLQYRGNIYQKAYQDSISLGFSHNF</sequence>
<organism evidence="1 2">
    <name type="scientific">Fusobacterium necrophorum BL</name>
    <dbReference type="NCBI Taxonomy" id="1441732"/>
    <lineage>
        <taxon>Bacteria</taxon>
        <taxon>Fusobacteriati</taxon>
        <taxon>Fusobacteriota</taxon>
        <taxon>Fusobacteriia</taxon>
        <taxon>Fusobacteriales</taxon>
        <taxon>Fusobacteriaceae</taxon>
        <taxon>Fusobacterium</taxon>
    </lineage>
</organism>
<name>A0AB73BXQ7_9FUSO</name>
<gene>
    <name evidence="1" type="ORF">FUSO3_05145</name>
</gene>
<evidence type="ECO:0000313" key="1">
    <source>
        <dbReference type="EMBL" id="KDE63479.1"/>
    </source>
</evidence>
<dbReference type="EMBL" id="JAAC01000078">
    <property type="protein sequence ID" value="KDE63479.1"/>
    <property type="molecule type" value="Genomic_DNA"/>
</dbReference>
<dbReference type="AlphaFoldDB" id="A0AB73BXQ7"/>
<dbReference type="Gene3D" id="2.40.128.130">
    <property type="entry name" value="Autotransporter beta-domain"/>
    <property type="match status" value="1"/>
</dbReference>
<evidence type="ECO:0000313" key="2">
    <source>
        <dbReference type="Proteomes" id="UP000027473"/>
    </source>
</evidence>
<dbReference type="SUPFAM" id="SSF103515">
    <property type="entry name" value="Autotransporter"/>
    <property type="match status" value="1"/>
</dbReference>
<protein>
    <recommendedName>
        <fullName evidence="3">DUF2490 domain-containing protein</fullName>
    </recommendedName>
</protein>
<dbReference type="InterPro" id="IPR036709">
    <property type="entry name" value="Autotransporte_beta_dom_sf"/>
</dbReference>
<comment type="caution">
    <text evidence="1">The sequence shown here is derived from an EMBL/GenBank/DDBJ whole genome shotgun (WGS) entry which is preliminary data.</text>
</comment>
<proteinExistence type="predicted"/>
<evidence type="ECO:0008006" key="3">
    <source>
        <dbReference type="Google" id="ProtNLM"/>
    </source>
</evidence>
<dbReference type="Proteomes" id="UP000027473">
    <property type="component" value="Unassembled WGS sequence"/>
</dbReference>